<reference evidence="3 4" key="1">
    <citation type="submission" date="2006-01" db="EMBL/GenBank/DDBJ databases">
        <authorList>
            <person name="Brettar I."/>
            <person name="Hofle M."/>
            <person name="Ferriera S."/>
            <person name="Johnson J."/>
            <person name="Kravitz S."/>
            <person name="Halpern A."/>
            <person name="Remington K."/>
            <person name="Beeson K."/>
            <person name="Tran B."/>
            <person name="Rogers Y.-H."/>
            <person name="Friedman R."/>
            <person name="Venter J.C."/>
        </authorList>
    </citation>
    <scope>NUCLEOTIDE SEQUENCE [LARGE SCALE GENOMIC DNA]</scope>
    <source>
        <strain evidence="3 4">OS145</strain>
    </source>
</reference>
<evidence type="ECO:0000256" key="1">
    <source>
        <dbReference type="ARBA" id="ARBA00022679"/>
    </source>
</evidence>
<proteinExistence type="predicted"/>
<keyword evidence="4" id="KW-1185">Reference proteome</keyword>
<dbReference type="SUPFAM" id="SSF53756">
    <property type="entry name" value="UDP-Glycosyltransferase/glycogen phosphorylase"/>
    <property type="match status" value="1"/>
</dbReference>
<protein>
    <submittedName>
        <fullName evidence="3">Transferase protein</fullName>
    </submittedName>
</protein>
<comment type="caution">
    <text evidence="3">The sequence shown here is derived from an EMBL/GenBank/DDBJ whole genome shotgun (WGS) entry which is preliminary data.</text>
</comment>
<dbReference type="GO" id="GO:0016740">
    <property type="term" value="F:transferase activity"/>
    <property type="evidence" value="ECO:0007669"/>
    <property type="project" value="UniProtKB-KW"/>
</dbReference>
<dbReference type="RefSeq" id="WP_006954967.1">
    <property type="nucleotide sequence ID" value="NZ_CH672404.1"/>
</dbReference>
<evidence type="ECO:0000259" key="2">
    <source>
        <dbReference type="Pfam" id="PF00534"/>
    </source>
</evidence>
<name>A0ABM9WLS3_9GAMM</name>
<dbReference type="Gene3D" id="3.40.50.2000">
    <property type="entry name" value="Glycogen Phosphorylase B"/>
    <property type="match status" value="2"/>
</dbReference>
<gene>
    <name evidence="3" type="ORF">OS145_11461</name>
</gene>
<accession>A0ABM9WLS3</accession>
<feature type="domain" description="Glycosyl transferase family 1" evidence="2">
    <location>
        <begin position="187"/>
        <end position="351"/>
    </location>
</feature>
<dbReference type="Pfam" id="PF00534">
    <property type="entry name" value="Glycos_transf_1"/>
    <property type="match status" value="1"/>
</dbReference>
<dbReference type="CDD" id="cd03801">
    <property type="entry name" value="GT4_PimA-like"/>
    <property type="match status" value="1"/>
</dbReference>
<dbReference type="Proteomes" id="UP000016543">
    <property type="component" value="Unassembled WGS sequence"/>
</dbReference>
<evidence type="ECO:0000313" key="3">
    <source>
        <dbReference type="EMBL" id="EAQ31905.1"/>
    </source>
</evidence>
<dbReference type="PANTHER" id="PTHR46401:SF2">
    <property type="entry name" value="GLYCOSYLTRANSFERASE WBBK-RELATED"/>
    <property type="match status" value="1"/>
</dbReference>
<keyword evidence="1 3" id="KW-0808">Transferase</keyword>
<sequence length="379" mass="43621">MKILLNLFAVSSGGGQQVALNLLRSLSLDSRNHNWYILVSEGSELEKVASELFPSDSLCVYGYSYFNRLLVIPKIRKLIRLHNIGLVYNFGPCIPFIRCKQVVRTVYSNLYYPEVDFWKDYSFRKRCVKKIIDFFRLRGTLSADALIFENEDMLYRASRLHDYPSERATYVAPSVTQFEQSWTDSRFEQDGSDESYKILYLSSWHLNKQIHILPAVASKLKSKGVKVKFLLSLSDDSTEVERFLTPKIEYYKVNDYFKFLGKVEAKYVHQVVKGADAMILLSKLECFSSNVIEAFFFGKPLIISDEAWARSACDDAALFVDRDSVESIGKAVESLNSDIELQEDLKRRGKARLSSFNSPEEKVDAQIEFLERFFSESAK</sequence>
<dbReference type="EMBL" id="AAMX01000010">
    <property type="protein sequence ID" value="EAQ31905.1"/>
    <property type="molecule type" value="Genomic_DNA"/>
</dbReference>
<dbReference type="PANTHER" id="PTHR46401">
    <property type="entry name" value="GLYCOSYLTRANSFERASE WBBK-RELATED"/>
    <property type="match status" value="1"/>
</dbReference>
<evidence type="ECO:0000313" key="4">
    <source>
        <dbReference type="Proteomes" id="UP000016543"/>
    </source>
</evidence>
<organism evidence="3 4">
    <name type="scientific">Idiomarina baltica OS145</name>
    <dbReference type="NCBI Taxonomy" id="314276"/>
    <lineage>
        <taxon>Bacteria</taxon>
        <taxon>Pseudomonadati</taxon>
        <taxon>Pseudomonadota</taxon>
        <taxon>Gammaproteobacteria</taxon>
        <taxon>Alteromonadales</taxon>
        <taxon>Idiomarinaceae</taxon>
        <taxon>Idiomarina</taxon>
    </lineage>
</organism>
<dbReference type="InterPro" id="IPR001296">
    <property type="entry name" value="Glyco_trans_1"/>
</dbReference>